<gene>
    <name evidence="5" type="ORF">HU200_023890</name>
</gene>
<reference evidence="5" key="1">
    <citation type="submission" date="2020-07" db="EMBL/GenBank/DDBJ databases">
        <title>Genome sequence and genetic diversity analysis of an under-domesticated orphan crop, white fonio (Digitaria exilis).</title>
        <authorList>
            <person name="Bennetzen J.L."/>
            <person name="Chen S."/>
            <person name="Ma X."/>
            <person name="Wang X."/>
            <person name="Yssel A.E.J."/>
            <person name="Chaluvadi S.R."/>
            <person name="Johnson M."/>
            <person name="Gangashetty P."/>
            <person name="Hamidou F."/>
            <person name="Sanogo M.D."/>
            <person name="Zwaenepoel A."/>
            <person name="Wallace J."/>
            <person name="Van De Peer Y."/>
            <person name="Van Deynze A."/>
        </authorList>
    </citation>
    <scope>NUCLEOTIDE SEQUENCE</scope>
    <source>
        <tissue evidence="5">Leaves</tissue>
    </source>
</reference>
<protein>
    <recommendedName>
        <fullName evidence="4">FAD-binding domain-containing protein</fullName>
    </recommendedName>
</protein>
<dbReference type="GO" id="GO:0071949">
    <property type="term" value="F:FAD binding"/>
    <property type="evidence" value="ECO:0007669"/>
    <property type="project" value="InterPro"/>
</dbReference>
<evidence type="ECO:0000256" key="1">
    <source>
        <dbReference type="ARBA" id="ARBA00023002"/>
    </source>
</evidence>
<dbReference type="PANTHER" id="PTHR45934:SF28">
    <property type="entry name" value="OS03G0153100 PROTEIN"/>
    <property type="match status" value="1"/>
</dbReference>
<sequence>MHRQEAVEEVVIVGAGLAGLATALGLHRKGVRSLVLESSPALRTAGFAFTAWRNAFRALDALGVGDQIRKKHPQAQASEPNEIRCVRRDSLLQALEEELPRGTIRYSSKIVSIEEDGDIMVLHLADRSTLRSKVLIGCDGINSVVAKWLGLAEPSYSGRMAARGLAHFPDGHGLEPKFLQFIGRGFRSGMRPCNETDVYWFFTWTPSDNDKGVIESGTKLKQFVLANLTALKVPPNALTVIERSETNDVFAVPLRFRPPLSLITASISKGSVCVAGDALHPMTPDLGQGGCAALEDSVVLARCLGEAILNDGVHGGGVRSRGRIEQGLQDQTVTRSIAVAKLASMEPKDAAAEDVVIAGAGLAGLAVALGLHRKGVRSLVLESSPSLRASGFAFGTWKNAFRALDALGVGDKIRKQHLQAQTLRVVSLVTGEIVRQAVLTQQGKRGPHEFRCVRRDWLLKALEEELPTGTIRYSSKIVSIEEDGNIKILQLADGSILRAKVLIGCDGINSVVAKWLGLAKPSHSGRSAARGLAHYPNGHGFEPNFLQFIGNGFRYGMVPCNETDIYWFFTWTPSENDKGVDESAAKMKQFVLDKLRGSRNVPEAALAVIDKSEMSDVLAAPLRYRPPLSLIAASISKGNVCVAGDALHPMTPDLGQGGCAALEDGVVLARCLGEALAGEEDAKGSSMAVENERIEAALREYARIRRWRSVELIATAYTVGFIQQSNNVIVSFLRDKFLSGVLAGKLLKMAEYDCGTLSD</sequence>
<feature type="domain" description="FAD-binding" evidence="4">
    <location>
        <begin position="354"/>
        <end position="682"/>
    </location>
</feature>
<comment type="caution">
    <text evidence="5">The sequence shown here is derived from an EMBL/GenBank/DDBJ whole genome shotgun (WGS) entry which is preliminary data.</text>
</comment>
<dbReference type="GO" id="GO:0004497">
    <property type="term" value="F:monooxygenase activity"/>
    <property type="evidence" value="ECO:0007669"/>
    <property type="project" value="UniProtKB-KW"/>
</dbReference>
<accession>A0A835EWG6</accession>
<evidence type="ECO:0000256" key="3">
    <source>
        <dbReference type="ARBA" id="ARBA00024018"/>
    </source>
</evidence>
<proteinExistence type="inferred from homology"/>
<comment type="similarity">
    <text evidence="3">Belongs to the 3-hydroxybenzoate 6-hydroxylase family.</text>
</comment>
<dbReference type="AlphaFoldDB" id="A0A835EWG6"/>
<evidence type="ECO:0000313" key="5">
    <source>
        <dbReference type="EMBL" id="KAF8720387.1"/>
    </source>
</evidence>
<dbReference type="EMBL" id="JACEFO010001696">
    <property type="protein sequence ID" value="KAF8720387.1"/>
    <property type="molecule type" value="Genomic_DNA"/>
</dbReference>
<dbReference type="InterPro" id="IPR036188">
    <property type="entry name" value="FAD/NAD-bd_sf"/>
</dbReference>
<dbReference type="Proteomes" id="UP000636709">
    <property type="component" value="Unassembled WGS sequence"/>
</dbReference>
<dbReference type="OrthoDB" id="655030at2759"/>
<name>A0A835EWG6_9POAL</name>
<evidence type="ECO:0000256" key="2">
    <source>
        <dbReference type="ARBA" id="ARBA00023033"/>
    </source>
</evidence>
<evidence type="ECO:0000259" key="4">
    <source>
        <dbReference type="Pfam" id="PF01494"/>
    </source>
</evidence>
<dbReference type="Pfam" id="PF01494">
    <property type="entry name" value="FAD_binding_3"/>
    <property type="match status" value="2"/>
</dbReference>
<feature type="domain" description="FAD-binding" evidence="4">
    <location>
        <begin position="9"/>
        <end position="308"/>
    </location>
</feature>
<keyword evidence="2" id="KW-0503">Monooxygenase</keyword>
<dbReference type="SUPFAM" id="SSF51905">
    <property type="entry name" value="FAD/NAD(P)-binding domain"/>
    <property type="match status" value="2"/>
</dbReference>
<keyword evidence="6" id="KW-1185">Reference proteome</keyword>
<evidence type="ECO:0000313" key="6">
    <source>
        <dbReference type="Proteomes" id="UP000636709"/>
    </source>
</evidence>
<dbReference type="InterPro" id="IPR044560">
    <property type="entry name" value="MOase"/>
</dbReference>
<dbReference type="PANTHER" id="PTHR45934">
    <property type="entry name" value="FAD/NAD(P)-BINDING OXIDOREDUCTASE FAMILY PROTEIN"/>
    <property type="match status" value="1"/>
</dbReference>
<dbReference type="InterPro" id="IPR002938">
    <property type="entry name" value="FAD-bd"/>
</dbReference>
<organism evidence="5 6">
    <name type="scientific">Digitaria exilis</name>
    <dbReference type="NCBI Taxonomy" id="1010633"/>
    <lineage>
        <taxon>Eukaryota</taxon>
        <taxon>Viridiplantae</taxon>
        <taxon>Streptophyta</taxon>
        <taxon>Embryophyta</taxon>
        <taxon>Tracheophyta</taxon>
        <taxon>Spermatophyta</taxon>
        <taxon>Magnoliopsida</taxon>
        <taxon>Liliopsida</taxon>
        <taxon>Poales</taxon>
        <taxon>Poaceae</taxon>
        <taxon>PACMAD clade</taxon>
        <taxon>Panicoideae</taxon>
        <taxon>Panicodae</taxon>
        <taxon>Paniceae</taxon>
        <taxon>Anthephorinae</taxon>
        <taxon>Digitaria</taxon>
    </lineage>
</organism>
<dbReference type="Gene3D" id="3.50.50.60">
    <property type="entry name" value="FAD/NAD(P)-binding domain"/>
    <property type="match status" value="2"/>
</dbReference>
<keyword evidence="1" id="KW-0560">Oxidoreductase</keyword>
<dbReference type="PRINTS" id="PR00420">
    <property type="entry name" value="RNGMNOXGNASE"/>
</dbReference>